<evidence type="ECO:0000256" key="3">
    <source>
        <dbReference type="ARBA" id="ARBA00022692"/>
    </source>
</evidence>
<evidence type="ECO:0000256" key="6">
    <source>
        <dbReference type="SAM" id="Phobius"/>
    </source>
</evidence>
<dbReference type="EMBL" id="LT158599">
    <property type="protein sequence ID" value="CVK33946.1"/>
    <property type="molecule type" value="Genomic_DNA"/>
</dbReference>
<accession>A0A0X3BP66</accession>
<dbReference type="Pfam" id="PF13440">
    <property type="entry name" value="Polysacc_synt_3"/>
    <property type="match status" value="1"/>
</dbReference>
<feature type="transmembrane region" description="Helical" evidence="6">
    <location>
        <begin position="181"/>
        <end position="202"/>
    </location>
</feature>
<keyword evidence="3 6" id="KW-0812">Transmembrane</keyword>
<dbReference type="InterPro" id="IPR050833">
    <property type="entry name" value="Poly_Biosynth_Transport"/>
</dbReference>
<comment type="subcellular location">
    <subcellularLocation>
        <location evidence="1">Cell membrane</location>
        <topology evidence="1">Multi-pass membrane protein</topology>
    </subcellularLocation>
</comment>
<evidence type="ECO:0000256" key="2">
    <source>
        <dbReference type="ARBA" id="ARBA00022475"/>
    </source>
</evidence>
<organism evidence="7 8">
    <name type="scientific">Methanoculleus bourgensis</name>
    <dbReference type="NCBI Taxonomy" id="83986"/>
    <lineage>
        <taxon>Archaea</taxon>
        <taxon>Methanobacteriati</taxon>
        <taxon>Methanobacteriota</taxon>
        <taxon>Stenosarchaea group</taxon>
        <taxon>Methanomicrobia</taxon>
        <taxon>Methanomicrobiales</taxon>
        <taxon>Methanomicrobiaceae</taxon>
        <taxon>Methanoculleus</taxon>
    </lineage>
</organism>
<feature type="transmembrane region" description="Helical" evidence="6">
    <location>
        <begin position="214"/>
        <end position="234"/>
    </location>
</feature>
<name>A0A0X3BP66_9EURY</name>
<dbReference type="PANTHER" id="PTHR30250:SF28">
    <property type="entry name" value="POLYSACCHARIDE BIOSYNTHESIS PROTEIN"/>
    <property type="match status" value="1"/>
</dbReference>
<keyword evidence="5 6" id="KW-0472">Membrane</keyword>
<feature type="transmembrane region" description="Helical" evidence="6">
    <location>
        <begin position="155"/>
        <end position="175"/>
    </location>
</feature>
<dbReference type="AlphaFoldDB" id="A0A0X3BP66"/>
<dbReference type="PANTHER" id="PTHR30250">
    <property type="entry name" value="PST FAMILY PREDICTED COLANIC ACID TRANSPORTER"/>
    <property type="match status" value="1"/>
</dbReference>
<gene>
    <name evidence="7" type="ORF">MMAB1_2733</name>
</gene>
<reference evidence="7 8" key="1">
    <citation type="submission" date="2016-01" db="EMBL/GenBank/DDBJ databases">
        <authorList>
            <person name="Manzoor S."/>
        </authorList>
    </citation>
    <scope>NUCLEOTIDE SEQUENCE [LARGE SCALE GENOMIC DNA]</scope>
    <source>
        <strain evidence="7">Methanoculleus sp MAB1</strain>
    </source>
</reference>
<dbReference type="Proteomes" id="UP000069850">
    <property type="component" value="Chromosome 1"/>
</dbReference>
<keyword evidence="2" id="KW-1003">Cell membrane</keyword>
<evidence type="ECO:0000256" key="5">
    <source>
        <dbReference type="ARBA" id="ARBA00023136"/>
    </source>
</evidence>
<feature type="transmembrane region" description="Helical" evidence="6">
    <location>
        <begin position="121"/>
        <end position="148"/>
    </location>
</feature>
<sequence>MVDGLKRYKNFPLIDSSSALMNTVSWQLPAFLLTAFFSPVVVGFYALGMTVLQLPMSLVGGAIGQVFFQRAAEAHKSGNLASLVQNIAEILLKIIVFPVLLLAVVGPELFSFVFGENWGEAGIYIQILSIWIIFWFLYSPLSTIYVVLEKQKLGWGFNIVNLFTRFLSLLIGGVIGSVYLALALFSLSGVVVYGTFCLYLIKKAGVTVRDIIQSFVHIFAFSVPGLCVLIFIKFMAVSHLSVFIISCALIALYYVAIYIKDPQVRGIMSRPHA</sequence>
<dbReference type="GO" id="GO:0005886">
    <property type="term" value="C:plasma membrane"/>
    <property type="evidence" value="ECO:0007669"/>
    <property type="project" value="UniProtKB-SubCell"/>
</dbReference>
<evidence type="ECO:0000313" key="7">
    <source>
        <dbReference type="EMBL" id="CVK33946.1"/>
    </source>
</evidence>
<evidence type="ECO:0000256" key="4">
    <source>
        <dbReference type="ARBA" id="ARBA00022989"/>
    </source>
</evidence>
<keyword evidence="4 6" id="KW-1133">Transmembrane helix</keyword>
<feature type="transmembrane region" description="Helical" evidence="6">
    <location>
        <begin position="240"/>
        <end position="259"/>
    </location>
</feature>
<proteinExistence type="predicted"/>
<feature type="transmembrane region" description="Helical" evidence="6">
    <location>
        <begin position="26"/>
        <end position="47"/>
    </location>
</feature>
<protein>
    <submittedName>
        <fullName evidence="7">Polysaccharide biosynthesis protein</fullName>
    </submittedName>
</protein>
<feature type="transmembrane region" description="Helical" evidence="6">
    <location>
        <begin position="90"/>
        <end position="115"/>
    </location>
</feature>
<evidence type="ECO:0000313" key="8">
    <source>
        <dbReference type="Proteomes" id="UP000069850"/>
    </source>
</evidence>
<dbReference type="KEGG" id="mema:MMAB1_2733"/>
<evidence type="ECO:0000256" key="1">
    <source>
        <dbReference type="ARBA" id="ARBA00004651"/>
    </source>
</evidence>